<organism evidence="3 4">
    <name type="scientific">Marinobacterium stanieri</name>
    <dbReference type="NCBI Taxonomy" id="49186"/>
    <lineage>
        <taxon>Bacteria</taxon>
        <taxon>Pseudomonadati</taxon>
        <taxon>Pseudomonadota</taxon>
        <taxon>Gammaproteobacteria</taxon>
        <taxon>Oceanospirillales</taxon>
        <taxon>Oceanospirillaceae</taxon>
        <taxon>Marinobacterium</taxon>
    </lineage>
</organism>
<dbReference type="PANTHER" id="PTHR38075:SF1">
    <property type="entry name" value="DUF4139 DOMAIN-CONTAINING PROTEIN"/>
    <property type="match status" value="1"/>
</dbReference>
<dbReference type="eggNOG" id="COG5316">
    <property type="taxonomic scope" value="Bacteria"/>
</dbReference>
<dbReference type="PANTHER" id="PTHR38075">
    <property type="entry name" value="DUF4139 DOMAIN-CONTAINING PROTEIN"/>
    <property type="match status" value="1"/>
</dbReference>
<reference evidence="3 4" key="1">
    <citation type="submission" date="2017-01" db="EMBL/GenBank/DDBJ databases">
        <authorList>
            <person name="Mah S.A."/>
            <person name="Swanson W.J."/>
            <person name="Moy G.W."/>
            <person name="Vacquier V.D."/>
        </authorList>
    </citation>
    <scope>NUCLEOTIDE SEQUENCE [LARGE SCALE GENOMIC DNA]</scope>
    <source>
        <strain evidence="3 4">DSM 7027</strain>
    </source>
</reference>
<protein>
    <recommendedName>
        <fullName evidence="2">DUF4139 domain-containing protein</fullName>
    </recommendedName>
</protein>
<dbReference type="STRING" id="49186.SAMN05421647_10173"/>
<proteinExistence type="predicted"/>
<name>A0A1N6N6S8_9GAMM</name>
<dbReference type="RefSeq" id="WP_076459970.1">
    <property type="nucleotide sequence ID" value="NZ_FTMN01000001.1"/>
</dbReference>
<sequence length="470" mass="52038">MTPNRLLQAMALTLSLQPLAGLSAAPLQLTEESRESLSLTLYQRNLALVEETRTTPALPSASPITLNGVSSQMLPETLQVIGAGTILEQNLESNTLDLNRLLQQQIGQQIRLMRFNSATGDEQARSVRLLRAQGNMLMVENGEGSIETLTLHDGQWRLLLDSPGQFQLKPSLSFQTQGTDKPGQAQLRYLTRGISWSMDYVLNLEADSKHLNLQGLATLSNDSDMDWPDARIKLLAGEVNEPQQAFRMESKALAMSARADSSGGASPSSVQDYHLYSLERSLSLQAQQQKQIPLISQQRLPTQIEYHQQIQVATHQQQPVEGLKPDIKLSFEAPAVAQGRTPLPAGQVRVFRPDEQGQQQFIGGSHMPATAPGDRAEITLGKAFDLESEYRQTSFTKLFDGYETSYTLTLSNRSEESKPFVVTALMPRPFELIKADVEPAETNASNLKWTLNLKAGETRELSFSVKLLRI</sequence>
<keyword evidence="1" id="KW-0732">Signal</keyword>
<dbReference type="AlphaFoldDB" id="A0A1N6N6S8"/>
<evidence type="ECO:0000313" key="4">
    <source>
        <dbReference type="Proteomes" id="UP000186895"/>
    </source>
</evidence>
<dbReference type="Proteomes" id="UP000186895">
    <property type="component" value="Unassembled WGS sequence"/>
</dbReference>
<keyword evidence="4" id="KW-1185">Reference proteome</keyword>
<evidence type="ECO:0000259" key="2">
    <source>
        <dbReference type="Pfam" id="PF13598"/>
    </source>
</evidence>
<accession>A0A1N6N6S8</accession>
<dbReference type="Pfam" id="PF13598">
    <property type="entry name" value="DUF4139"/>
    <property type="match status" value="1"/>
</dbReference>
<dbReference type="InterPro" id="IPR037291">
    <property type="entry name" value="DUF4139"/>
</dbReference>
<dbReference type="EMBL" id="FTMN01000001">
    <property type="protein sequence ID" value="SIP87775.1"/>
    <property type="molecule type" value="Genomic_DNA"/>
</dbReference>
<feature type="domain" description="DUF4139" evidence="2">
    <location>
        <begin position="186"/>
        <end position="466"/>
    </location>
</feature>
<feature type="chain" id="PRO_5012026144" description="DUF4139 domain-containing protein" evidence="1">
    <location>
        <begin position="21"/>
        <end position="470"/>
    </location>
</feature>
<evidence type="ECO:0000313" key="3">
    <source>
        <dbReference type="EMBL" id="SIP87775.1"/>
    </source>
</evidence>
<evidence type="ECO:0000256" key="1">
    <source>
        <dbReference type="SAM" id="SignalP"/>
    </source>
</evidence>
<feature type="signal peptide" evidence="1">
    <location>
        <begin position="1"/>
        <end position="20"/>
    </location>
</feature>
<gene>
    <name evidence="3" type="ORF">SAMN05421647_10173</name>
</gene>